<feature type="domain" description="ELM2" evidence="7">
    <location>
        <begin position="171"/>
        <end position="284"/>
    </location>
</feature>
<dbReference type="Pfam" id="PF01448">
    <property type="entry name" value="ELM2"/>
    <property type="match status" value="1"/>
</dbReference>
<sequence length="561" mass="63186">MGSADHRFNLADILSQNYGIQEEEEEEETDIKEETFLELGKSFYNPQIHKESEVPFEELLSLYGYKASCPTLEQDLESDGIPANLTDMTLDKQTARIAQEFFSSEEEERQCPTDEQSPLLTSHDASDIFLNRISSNYLVDEDKELYSSSSDVSSASEESKEGSLPLNECKQEIMVGPLYQASVPLLYLEASLPLLYFDKHSEKASFFNASVYENEDQLLWDPNILPEREVEEFLYKAAKQRWDEISRESLPKGDRVKDSEQALYELVKCSFNTEEALRRLRFNVKVIRDELCAWSEEECRNFEHGFRVHGKNFHLIQANKVRTRSVGECVEYYYMWKKSERYDYFTQQTRFGRRKYSLHPGTMDYVDNDLDGGRMESANCPHSSPPVPSFTSCLDSQFNQDLVIESTESLSAESTAYSVGSLSECGQGYEYSTPSEINCPFDPGEEPSGMTTDCTRSPVNPSETGFYQLPAGLVLADQQDPLPSSDGYLSMGFALPGGMNGGLPLISSSMDFERDPTQMSPAQLSLSITDFGIVGVQDVNSFLVARTPCPAPVIASESLSQ</sequence>
<keyword evidence="9" id="KW-1185">Reference proteome</keyword>
<dbReference type="Pfam" id="PF00249">
    <property type="entry name" value="Myb_DNA-binding"/>
    <property type="match status" value="1"/>
</dbReference>
<dbReference type="InterPro" id="IPR000949">
    <property type="entry name" value="ELM2_dom"/>
</dbReference>
<dbReference type="GeneID" id="115480182"/>
<evidence type="ECO:0000256" key="6">
    <source>
        <dbReference type="ARBA" id="ARBA00023242"/>
    </source>
</evidence>
<dbReference type="Pfam" id="PF19426">
    <property type="entry name" value="MIER1_3_C"/>
    <property type="match status" value="1"/>
</dbReference>
<dbReference type="FunFam" id="4.10.1240.50:FF:000005">
    <property type="entry name" value="Mesoderm induction early response protein 3"/>
    <property type="match status" value="1"/>
</dbReference>
<keyword evidence="2" id="KW-0678">Repressor</keyword>
<dbReference type="GO" id="GO:0005654">
    <property type="term" value="C:nucleoplasm"/>
    <property type="evidence" value="ECO:0007669"/>
    <property type="project" value="TreeGrafter"/>
</dbReference>
<dbReference type="PROSITE" id="PS51156">
    <property type="entry name" value="ELM2"/>
    <property type="match status" value="1"/>
</dbReference>
<evidence type="ECO:0000256" key="3">
    <source>
        <dbReference type="ARBA" id="ARBA00022553"/>
    </source>
</evidence>
<dbReference type="FunFam" id="1.10.10.60:FF:000025">
    <property type="entry name" value="Mesoderm induction early response 1, transcriptional regulator"/>
    <property type="match status" value="1"/>
</dbReference>
<dbReference type="RefSeq" id="XP_030074531.1">
    <property type="nucleotide sequence ID" value="XM_030218671.1"/>
</dbReference>
<dbReference type="InterPro" id="IPR040138">
    <property type="entry name" value="MIER/MTA"/>
</dbReference>
<dbReference type="GO" id="GO:0003714">
    <property type="term" value="F:transcription corepressor activity"/>
    <property type="evidence" value="ECO:0007669"/>
    <property type="project" value="TreeGrafter"/>
</dbReference>
<dbReference type="KEGG" id="muo:115480182"/>
<dbReference type="PANTHER" id="PTHR10865:SF27">
    <property type="entry name" value="MESODERM INDUCTION EARLY RESPONSE PROTEIN 2"/>
    <property type="match status" value="1"/>
</dbReference>
<dbReference type="CDD" id="cd11661">
    <property type="entry name" value="SANT_MTA3_like"/>
    <property type="match status" value="1"/>
</dbReference>
<dbReference type="SUPFAM" id="SSF46689">
    <property type="entry name" value="Homeodomain-like"/>
    <property type="match status" value="1"/>
</dbReference>
<comment type="subcellular location">
    <subcellularLocation>
        <location evidence="1">Nucleus</location>
    </subcellularLocation>
</comment>
<evidence type="ECO:0000256" key="5">
    <source>
        <dbReference type="ARBA" id="ARBA00023163"/>
    </source>
</evidence>
<dbReference type="Proteomes" id="UP000515156">
    <property type="component" value="Chromosome 11"/>
</dbReference>
<evidence type="ECO:0000256" key="2">
    <source>
        <dbReference type="ARBA" id="ARBA00022491"/>
    </source>
</evidence>
<dbReference type="InterPro" id="IPR009057">
    <property type="entry name" value="Homeodomain-like_sf"/>
</dbReference>
<dbReference type="OrthoDB" id="5916873at2759"/>
<organism evidence="9 11">
    <name type="scientific">Microcaecilia unicolor</name>
    <dbReference type="NCBI Taxonomy" id="1415580"/>
    <lineage>
        <taxon>Eukaryota</taxon>
        <taxon>Metazoa</taxon>
        <taxon>Chordata</taxon>
        <taxon>Craniata</taxon>
        <taxon>Vertebrata</taxon>
        <taxon>Euteleostomi</taxon>
        <taxon>Amphibia</taxon>
        <taxon>Gymnophiona</taxon>
        <taxon>Siphonopidae</taxon>
        <taxon>Microcaecilia</taxon>
    </lineage>
</organism>
<accession>A0A6P7Z5E7</accession>
<dbReference type="SMART" id="SM01189">
    <property type="entry name" value="ELM2"/>
    <property type="match status" value="1"/>
</dbReference>
<keyword evidence="4" id="KW-0805">Transcription regulation</keyword>
<dbReference type="PANTHER" id="PTHR10865">
    <property type="entry name" value="METASTASIS-ASSOCIATED PROTEIN AND MESODERM INDUCTION EARLY RESPONSE PROTEIN"/>
    <property type="match status" value="1"/>
</dbReference>
<dbReference type="GO" id="GO:0042826">
    <property type="term" value="F:histone deacetylase binding"/>
    <property type="evidence" value="ECO:0007669"/>
    <property type="project" value="TreeGrafter"/>
</dbReference>
<dbReference type="InterPro" id="IPR045787">
    <property type="entry name" value="MIER1/3_C"/>
</dbReference>
<proteinExistence type="predicted"/>
<keyword evidence="3" id="KW-0597">Phosphoprotein</keyword>
<dbReference type="GO" id="GO:0032991">
    <property type="term" value="C:protein-containing complex"/>
    <property type="evidence" value="ECO:0007669"/>
    <property type="project" value="UniProtKB-ARBA"/>
</dbReference>
<dbReference type="SMART" id="SM00717">
    <property type="entry name" value="SANT"/>
    <property type="match status" value="1"/>
</dbReference>
<name>A0A6P7Z5E7_9AMPH</name>
<dbReference type="RefSeq" id="XP_030074532.1">
    <property type="nucleotide sequence ID" value="XM_030218672.1"/>
</dbReference>
<keyword evidence="6" id="KW-0539">Nucleus</keyword>
<dbReference type="PROSITE" id="PS51293">
    <property type="entry name" value="SANT"/>
    <property type="match status" value="1"/>
</dbReference>
<reference evidence="9" key="1">
    <citation type="submission" date="2024-06" db="UniProtKB">
        <authorList>
            <consortium name="RefSeq"/>
        </authorList>
    </citation>
    <scope>NUCLEOTIDE SEQUENCE [LARGE SCALE GENOMIC DNA]</scope>
</reference>
<dbReference type="Gene3D" id="1.10.10.60">
    <property type="entry name" value="Homeodomain-like"/>
    <property type="match status" value="1"/>
</dbReference>
<dbReference type="AlphaFoldDB" id="A0A6P7Z5E7"/>
<dbReference type="GO" id="GO:0000122">
    <property type="term" value="P:negative regulation of transcription by RNA polymerase II"/>
    <property type="evidence" value="ECO:0007669"/>
    <property type="project" value="TreeGrafter"/>
</dbReference>
<feature type="domain" description="SANT" evidence="8">
    <location>
        <begin position="289"/>
        <end position="341"/>
    </location>
</feature>
<reference evidence="10 11" key="2">
    <citation type="submission" date="2025-04" db="UniProtKB">
        <authorList>
            <consortium name="RefSeq"/>
        </authorList>
    </citation>
    <scope>IDENTIFICATION</scope>
</reference>
<dbReference type="CTD" id="54531"/>
<protein>
    <submittedName>
        <fullName evidence="10 11">Mesoderm induction early response protein 2 isoform X1</fullName>
    </submittedName>
</protein>
<dbReference type="InterPro" id="IPR001005">
    <property type="entry name" value="SANT/Myb"/>
</dbReference>
<evidence type="ECO:0000259" key="8">
    <source>
        <dbReference type="PROSITE" id="PS51293"/>
    </source>
</evidence>
<evidence type="ECO:0000313" key="11">
    <source>
        <dbReference type="RefSeq" id="XP_030074532.1"/>
    </source>
</evidence>
<evidence type="ECO:0000313" key="10">
    <source>
        <dbReference type="RefSeq" id="XP_030074531.1"/>
    </source>
</evidence>
<evidence type="ECO:0000256" key="4">
    <source>
        <dbReference type="ARBA" id="ARBA00023015"/>
    </source>
</evidence>
<dbReference type="InterPro" id="IPR017884">
    <property type="entry name" value="SANT_dom"/>
</dbReference>
<evidence type="ECO:0000256" key="1">
    <source>
        <dbReference type="ARBA" id="ARBA00004123"/>
    </source>
</evidence>
<keyword evidence="5" id="KW-0804">Transcription</keyword>
<evidence type="ECO:0000313" key="9">
    <source>
        <dbReference type="Proteomes" id="UP000515156"/>
    </source>
</evidence>
<evidence type="ECO:0000259" key="7">
    <source>
        <dbReference type="PROSITE" id="PS51156"/>
    </source>
</evidence>
<gene>
    <name evidence="10 11" type="primary">MIER2</name>
</gene>